<dbReference type="RefSeq" id="WP_203910072.1">
    <property type="nucleotide sequence ID" value="NZ_BONY01000025.1"/>
</dbReference>
<dbReference type="GO" id="GO:0016301">
    <property type="term" value="F:kinase activity"/>
    <property type="evidence" value="ECO:0007669"/>
    <property type="project" value="UniProtKB-KW"/>
</dbReference>
<sequence length="197" mass="21819">MFKPIDLASLVDYLAREMGDRTRVAVDGAPPARPERVAQALVDRLQSRGGFAIHIRTKDFLRPASIRYELGREEPDSYYERWVDLAALNREVLSKPGKVLPTLWNADTDRATRAGYVEVPPEGVIVVSGDLLLGAGLDVEMTVHLQMSGLILSRRTPPELAWTLPAYARYAQEVDPGSFADVVVRMNDPDHPALVVS</sequence>
<organism evidence="1 2">
    <name type="scientific">Rhizocola hellebori</name>
    <dbReference type="NCBI Taxonomy" id="1392758"/>
    <lineage>
        <taxon>Bacteria</taxon>
        <taxon>Bacillati</taxon>
        <taxon>Actinomycetota</taxon>
        <taxon>Actinomycetes</taxon>
        <taxon>Micromonosporales</taxon>
        <taxon>Micromonosporaceae</taxon>
        <taxon>Rhizocola</taxon>
    </lineage>
</organism>
<accession>A0A8J3Q986</accession>
<keyword evidence="2" id="KW-1185">Reference proteome</keyword>
<reference evidence="1" key="1">
    <citation type="submission" date="2021-01" db="EMBL/GenBank/DDBJ databases">
        <title>Whole genome shotgun sequence of Rhizocola hellebori NBRC 109834.</title>
        <authorList>
            <person name="Komaki H."/>
            <person name="Tamura T."/>
        </authorList>
    </citation>
    <scope>NUCLEOTIDE SEQUENCE</scope>
    <source>
        <strain evidence="1">NBRC 109834</strain>
    </source>
</reference>
<dbReference type="Gene3D" id="3.40.50.300">
    <property type="entry name" value="P-loop containing nucleotide triphosphate hydrolases"/>
    <property type="match status" value="1"/>
</dbReference>
<evidence type="ECO:0000313" key="1">
    <source>
        <dbReference type="EMBL" id="GIH06255.1"/>
    </source>
</evidence>
<dbReference type="Proteomes" id="UP000612899">
    <property type="component" value="Unassembled WGS sequence"/>
</dbReference>
<protein>
    <submittedName>
        <fullName evidence="1">Uridine kinase</fullName>
    </submittedName>
</protein>
<dbReference type="AlphaFoldDB" id="A0A8J3Q986"/>
<keyword evidence="1" id="KW-0808">Transferase</keyword>
<name>A0A8J3Q986_9ACTN</name>
<proteinExistence type="predicted"/>
<dbReference type="InterPro" id="IPR027417">
    <property type="entry name" value="P-loop_NTPase"/>
</dbReference>
<comment type="caution">
    <text evidence="1">The sequence shown here is derived from an EMBL/GenBank/DDBJ whole genome shotgun (WGS) entry which is preliminary data.</text>
</comment>
<keyword evidence="1" id="KW-0418">Kinase</keyword>
<dbReference type="EMBL" id="BONY01000025">
    <property type="protein sequence ID" value="GIH06255.1"/>
    <property type="molecule type" value="Genomic_DNA"/>
</dbReference>
<evidence type="ECO:0000313" key="2">
    <source>
        <dbReference type="Proteomes" id="UP000612899"/>
    </source>
</evidence>
<gene>
    <name evidence="1" type="ORF">Rhe02_43220</name>
</gene>